<sequence>MNLFKPDKPLTFPADDPRLVAVLVGESRAYLAQRGEHRYADGWAILKMLILIAVCLACYTVALAQYSVMPFFLWYLAMIFCAMLLAVNVVHDASHNAFLRRKAANVWLNRIVAIPMGLDPDCWRVRHVRFHHGYTNIEFYDPDTAENGLLRQTPWQRWRPFMRAQRYYWPLVAALTFPWYIWVVDWLDRGGMTPVTKHLAQQGAAGWGVFLMGKIVHAAFCLALPAWLLVDRLSFPTVLVTYLASQMVSSLIFVMLIIGTHWAKGRVQLPPEGGKMADGKLAHVFATTFDWSTSPAWLGYWLGGINLHLTHHLFPHWNHRHYPALSRIVEGVAKQQGLDYRRLSLSDLLSLQQRFLGRMGGRPDESGHSQ</sequence>
<dbReference type="InterPro" id="IPR005804">
    <property type="entry name" value="FA_desaturase_dom"/>
</dbReference>
<gene>
    <name evidence="3" type="ORF">NCTC12151_00626</name>
</gene>
<feature type="domain" description="Fatty acid desaturase" evidence="2">
    <location>
        <begin position="69"/>
        <end position="342"/>
    </location>
</feature>
<name>A0A2X4UB45_9GAMM</name>
<dbReference type="AlphaFoldDB" id="A0A2X4UB45"/>
<proteinExistence type="predicted"/>
<dbReference type="GO" id="GO:0016717">
    <property type="term" value="F:oxidoreductase activity, acting on paired donors, with oxidation of a pair of donors resulting in the reduction of molecular oxygen to two molecules of water"/>
    <property type="evidence" value="ECO:0007669"/>
    <property type="project" value="TreeGrafter"/>
</dbReference>
<keyword evidence="1" id="KW-0812">Transmembrane</keyword>
<dbReference type="KEGG" id="lri:NCTC12151_00626"/>
<dbReference type="RefSeq" id="WP_111739252.1">
    <property type="nucleotide sequence ID" value="NZ_LR698987.1"/>
</dbReference>
<dbReference type="PANTHER" id="PTHR19353">
    <property type="entry name" value="FATTY ACID DESATURASE 2"/>
    <property type="match status" value="1"/>
</dbReference>
<dbReference type="OrthoDB" id="104711at2"/>
<evidence type="ECO:0000256" key="1">
    <source>
        <dbReference type="SAM" id="Phobius"/>
    </source>
</evidence>
<dbReference type="CDD" id="cd03506">
    <property type="entry name" value="Delta6-FADS-like"/>
    <property type="match status" value="1"/>
</dbReference>
<feature type="transmembrane region" description="Helical" evidence="1">
    <location>
        <begin position="204"/>
        <end position="230"/>
    </location>
</feature>
<feature type="transmembrane region" description="Helical" evidence="1">
    <location>
        <begin position="44"/>
        <end position="66"/>
    </location>
</feature>
<protein>
    <submittedName>
        <fullName evidence="3">Fatty acid desaturase</fullName>
    </submittedName>
</protein>
<dbReference type="InterPro" id="IPR012171">
    <property type="entry name" value="Fatty_acid_desaturase"/>
</dbReference>
<reference evidence="3 4" key="1">
    <citation type="submission" date="2018-06" db="EMBL/GenBank/DDBJ databases">
        <authorList>
            <consortium name="Pathogen Informatics"/>
            <person name="Doyle S."/>
        </authorList>
    </citation>
    <scope>NUCLEOTIDE SEQUENCE [LARGE SCALE GENOMIC DNA]</scope>
    <source>
        <strain evidence="3 4">NCTC12151</strain>
    </source>
</reference>
<keyword evidence="1" id="KW-1133">Transmembrane helix</keyword>
<keyword evidence="1" id="KW-0472">Membrane</keyword>
<feature type="transmembrane region" description="Helical" evidence="1">
    <location>
        <begin position="242"/>
        <end position="263"/>
    </location>
</feature>
<evidence type="ECO:0000313" key="4">
    <source>
        <dbReference type="Proteomes" id="UP000249005"/>
    </source>
</evidence>
<dbReference type="Pfam" id="PF00487">
    <property type="entry name" value="FA_desaturase"/>
    <property type="match status" value="1"/>
</dbReference>
<evidence type="ECO:0000313" key="3">
    <source>
        <dbReference type="EMBL" id="SQI36121.1"/>
    </source>
</evidence>
<dbReference type="PANTHER" id="PTHR19353:SF19">
    <property type="entry name" value="DELTA(5) FATTY ACID DESATURASE C-RELATED"/>
    <property type="match status" value="1"/>
</dbReference>
<dbReference type="EMBL" id="LS483470">
    <property type="protein sequence ID" value="SQI36121.1"/>
    <property type="molecule type" value="Genomic_DNA"/>
</dbReference>
<organism evidence="3 4">
    <name type="scientific">Leminorella richardii</name>
    <dbReference type="NCBI Taxonomy" id="158841"/>
    <lineage>
        <taxon>Bacteria</taxon>
        <taxon>Pseudomonadati</taxon>
        <taxon>Pseudomonadota</taxon>
        <taxon>Gammaproteobacteria</taxon>
        <taxon>Enterobacterales</taxon>
        <taxon>Budviciaceae</taxon>
        <taxon>Leminorella</taxon>
    </lineage>
</organism>
<keyword evidence="4" id="KW-1185">Reference proteome</keyword>
<accession>A0A2X4UB45</accession>
<dbReference type="Proteomes" id="UP000249005">
    <property type="component" value="Chromosome 1"/>
</dbReference>
<dbReference type="GO" id="GO:0008610">
    <property type="term" value="P:lipid biosynthetic process"/>
    <property type="evidence" value="ECO:0007669"/>
    <property type="project" value="UniProtKB-ARBA"/>
</dbReference>
<feature type="transmembrane region" description="Helical" evidence="1">
    <location>
        <begin position="167"/>
        <end position="184"/>
    </location>
</feature>
<dbReference type="GO" id="GO:0016020">
    <property type="term" value="C:membrane"/>
    <property type="evidence" value="ECO:0007669"/>
    <property type="project" value="TreeGrafter"/>
</dbReference>
<evidence type="ECO:0000259" key="2">
    <source>
        <dbReference type="Pfam" id="PF00487"/>
    </source>
</evidence>
<feature type="transmembrane region" description="Helical" evidence="1">
    <location>
        <begin position="72"/>
        <end position="91"/>
    </location>
</feature>